<name>A0A9P7VEP2_9ASCO</name>
<sequence length="399" mass="44555">MYLPSSFPKDIYWLWDKQEQESPPIHKRKIAHSFENSTSGNGARPLEQITDSNNSSDARRQVSNLYATPLVGYSAEFPGAQLSYLDYNIRRLVVGEDNVSFRLSHTPLVLSRLERLRRIKTHGYRTIRPVGVDKTLEEFLIANSRPRAESGPTADLDTSRRDDNLRVSTMTTGTENDLSSNNNSSGLGLGISENFDLDAGILDADISREIRDDEFEDNENDDENEQNVPNSRNNVTGVNASEVDIQAQTTMNSTGDSYNVDYENYRVGQDTTGEDMNYENILLHNSNANANDPINDTNDNNAGNEDEDSAIPGFMAEDVEYQDGTGDRRDILISTTHSHHSNDLLARVISMANSASSRSLPSNPTTTWASPGFEYSRHSIDLNRDDEGTEDDPNMEIDE</sequence>
<feature type="region of interest" description="Disordered" evidence="1">
    <location>
        <begin position="22"/>
        <end position="57"/>
    </location>
</feature>
<dbReference type="InterPro" id="IPR008402">
    <property type="entry name" value="APC_su15/mnd2"/>
</dbReference>
<accession>A0A9P7VEP2</accession>
<feature type="compositionally biased region" description="Polar residues" evidence="1">
    <location>
        <begin position="226"/>
        <end position="237"/>
    </location>
</feature>
<dbReference type="GeneID" id="66115625"/>
<dbReference type="GO" id="GO:0005680">
    <property type="term" value="C:anaphase-promoting complex"/>
    <property type="evidence" value="ECO:0007669"/>
    <property type="project" value="InterPro"/>
</dbReference>
<keyword evidence="3" id="KW-1185">Reference proteome</keyword>
<feature type="compositionally biased region" description="Polar residues" evidence="1">
    <location>
        <begin position="355"/>
        <end position="369"/>
    </location>
</feature>
<feature type="compositionally biased region" description="Acidic residues" evidence="1">
    <location>
        <begin position="387"/>
        <end position="399"/>
    </location>
</feature>
<gene>
    <name evidence="2" type="ORF">KQ657_002251</name>
</gene>
<reference evidence="2" key="1">
    <citation type="submission" date="2021-03" db="EMBL/GenBank/DDBJ databases">
        <authorList>
            <person name="Palmer J.M."/>
        </authorList>
    </citation>
    <scope>NUCLEOTIDE SEQUENCE</scope>
    <source>
        <strain evidence="2">ARV_011</strain>
    </source>
</reference>
<feature type="compositionally biased region" description="Acidic residues" evidence="1">
    <location>
        <begin position="215"/>
        <end position="225"/>
    </location>
</feature>
<protein>
    <submittedName>
        <fullName evidence="2">Uncharacterized protein</fullName>
    </submittedName>
</protein>
<dbReference type="AlphaFoldDB" id="A0A9P7VEP2"/>
<feature type="region of interest" description="Disordered" evidence="1">
    <location>
        <begin position="215"/>
        <end position="237"/>
    </location>
</feature>
<dbReference type="Pfam" id="PF05841">
    <property type="entry name" value="Apc15p"/>
    <property type="match status" value="1"/>
</dbReference>
<dbReference type="GO" id="GO:0031145">
    <property type="term" value="P:anaphase-promoting complex-dependent catabolic process"/>
    <property type="evidence" value="ECO:0007669"/>
    <property type="project" value="InterPro"/>
</dbReference>
<comment type="caution">
    <text evidence="2">The sequence shown here is derived from an EMBL/GenBank/DDBJ whole genome shotgun (WGS) entry which is preliminary data.</text>
</comment>
<feature type="compositionally biased region" description="Basic and acidic residues" evidence="1">
    <location>
        <begin position="375"/>
        <end position="386"/>
    </location>
</feature>
<organism evidence="2 3">
    <name type="scientific">Scheffersomyces spartinae</name>
    <dbReference type="NCBI Taxonomy" id="45513"/>
    <lineage>
        <taxon>Eukaryota</taxon>
        <taxon>Fungi</taxon>
        <taxon>Dikarya</taxon>
        <taxon>Ascomycota</taxon>
        <taxon>Saccharomycotina</taxon>
        <taxon>Pichiomycetes</taxon>
        <taxon>Debaryomycetaceae</taxon>
        <taxon>Scheffersomyces</taxon>
    </lineage>
</organism>
<evidence type="ECO:0000256" key="1">
    <source>
        <dbReference type="SAM" id="MobiDB-lite"/>
    </source>
</evidence>
<evidence type="ECO:0000313" key="3">
    <source>
        <dbReference type="Proteomes" id="UP000790833"/>
    </source>
</evidence>
<dbReference type="EMBL" id="JAHMUF010000002">
    <property type="protein sequence ID" value="KAG7195866.1"/>
    <property type="molecule type" value="Genomic_DNA"/>
</dbReference>
<dbReference type="OrthoDB" id="4047136at2759"/>
<evidence type="ECO:0000313" key="2">
    <source>
        <dbReference type="EMBL" id="KAG7195866.1"/>
    </source>
</evidence>
<dbReference type="RefSeq" id="XP_043051411.1">
    <property type="nucleotide sequence ID" value="XM_043193023.1"/>
</dbReference>
<dbReference type="Proteomes" id="UP000790833">
    <property type="component" value="Unassembled WGS sequence"/>
</dbReference>
<proteinExistence type="predicted"/>
<feature type="region of interest" description="Disordered" evidence="1">
    <location>
        <begin position="355"/>
        <end position="399"/>
    </location>
</feature>